<sequence length="93" mass="10350">MELPTSLYVEADDPDFPRGGGVVPSPNEEAGARMEAEDVFERGKKDSRKKAKTGKKGSKRPPADIEDDLTSFFGNDVRFDPECPLRYEFSLNP</sequence>
<reference evidence="2" key="1">
    <citation type="submission" date="2021-03" db="EMBL/GenBank/DDBJ databases">
        <authorList>
            <consortium name="Genoscope - CEA"/>
            <person name="William W."/>
        </authorList>
    </citation>
    <scope>NUCLEOTIDE SEQUENCE</scope>
    <source>
        <strain evidence="2">Doubled-haploid Pahang</strain>
    </source>
</reference>
<evidence type="ECO:0000313" key="4">
    <source>
        <dbReference type="Proteomes" id="UP000012960"/>
    </source>
</evidence>
<dbReference type="Proteomes" id="UP000012960">
    <property type="component" value="Unplaced"/>
</dbReference>
<name>A0A804KM64_MUSAM</name>
<organism evidence="3 4">
    <name type="scientific">Musa acuminata subsp. malaccensis</name>
    <name type="common">Wild banana</name>
    <name type="synonym">Musa malaccensis</name>
    <dbReference type="NCBI Taxonomy" id="214687"/>
    <lineage>
        <taxon>Eukaryota</taxon>
        <taxon>Viridiplantae</taxon>
        <taxon>Streptophyta</taxon>
        <taxon>Embryophyta</taxon>
        <taxon>Tracheophyta</taxon>
        <taxon>Spermatophyta</taxon>
        <taxon>Magnoliopsida</taxon>
        <taxon>Liliopsida</taxon>
        <taxon>Zingiberales</taxon>
        <taxon>Musaceae</taxon>
        <taxon>Musa</taxon>
    </lineage>
</organism>
<feature type="region of interest" description="Disordered" evidence="1">
    <location>
        <begin position="1"/>
        <end position="69"/>
    </location>
</feature>
<dbReference type="Gramene" id="Ma09_t21630.1">
    <property type="protein sequence ID" value="Ma09_p21630.1"/>
    <property type="gene ID" value="Ma09_g21630"/>
</dbReference>
<proteinExistence type="predicted"/>
<dbReference type="InParanoid" id="A0A804KM64"/>
<gene>
    <name evidence="2" type="ORF">GSMUA_240210.1</name>
</gene>
<evidence type="ECO:0000313" key="2">
    <source>
        <dbReference type="EMBL" id="CAG1836052.1"/>
    </source>
</evidence>
<feature type="compositionally biased region" description="Basic and acidic residues" evidence="1">
    <location>
        <begin position="30"/>
        <end position="44"/>
    </location>
</feature>
<reference evidence="3" key="2">
    <citation type="submission" date="2021-05" db="UniProtKB">
        <authorList>
            <consortium name="EnsemblPlants"/>
        </authorList>
    </citation>
    <scope>IDENTIFICATION</scope>
    <source>
        <strain evidence="3">subsp. malaccensis</strain>
    </source>
</reference>
<dbReference type="AlphaFoldDB" id="A0A804KM64"/>
<accession>A0A804KM64</accession>
<dbReference type="EnsemblPlants" id="Ma09_t21630.1">
    <property type="protein sequence ID" value="Ma09_p21630.1"/>
    <property type="gene ID" value="Ma09_g21630"/>
</dbReference>
<dbReference type="EMBL" id="HG996474">
    <property type="protein sequence ID" value="CAG1836052.1"/>
    <property type="molecule type" value="Genomic_DNA"/>
</dbReference>
<feature type="compositionally biased region" description="Basic residues" evidence="1">
    <location>
        <begin position="45"/>
        <end position="59"/>
    </location>
</feature>
<protein>
    <submittedName>
        <fullName evidence="2">(wild Malaysian banana) hypothetical protein</fullName>
    </submittedName>
</protein>
<keyword evidence="4" id="KW-1185">Reference proteome</keyword>
<evidence type="ECO:0000256" key="1">
    <source>
        <dbReference type="SAM" id="MobiDB-lite"/>
    </source>
</evidence>
<evidence type="ECO:0000313" key="3">
    <source>
        <dbReference type="EnsemblPlants" id="Ma09_p21630.1"/>
    </source>
</evidence>